<dbReference type="Pfam" id="PF14520">
    <property type="entry name" value="HHH_5"/>
    <property type="match status" value="1"/>
</dbReference>
<dbReference type="Pfam" id="PF01330">
    <property type="entry name" value="RuvA_N"/>
    <property type="match status" value="1"/>
</dbReference>
<dbReference type="EMBL" id="CP048620">
    <property type="protein sequence ID" value="QPJ66418.1"/>
    <property type="molecule type" value="Genomic_DNA"/>
</dbReference>
<evidence type="ECO:0000256" key="3">
    <source>
        <dbReference type="ARBA" id="ARBA00023125"/>
    </source>
</evidence>
<dbReference type="InterPro" id="IPR010994">
    <property type="entry name" value="RuvA_2-like"/>
</dbReference>
<feature type="domain" description="Helix-hairpin-helix DNA-binding motif class 1" evidence="7">
    <location>
        <begin position="73"/>
        <end position="92"/>
    </location>
</feature>
<evidence type="ECO:0000256" key="4">
    <source>
        <dbReference type="ARBA" id="ARBA00023172"/>
    </source>
</evidence>
<name>A0A7T0C4L3_9BACT</name>
<comment type="function">
    <text evidence="6">The RuvA-RuvB-RuvC complex processes Holliday junction (HJ) DNA during genetic recombination and DNA repair, while the RuvA-RuvB complex plays an important role in the rescue of blocked DNA replication forks via replication fork reversal (RFR). RuvA specifically binds to HJ cruciform DNA, conferring on it an open structure. The RuvB hexamer acts as an ATP-dependent pump, pulling dsDNA into and through the RuvAB complex. HJ branch migration allows RuvC to scan DNA until it finds its consensus sequence, where it cleaves and resolves the cruciform DNA.</text>
</comment>
<accession>A0A7T0C4L3</accession>
<evidence type="ECO:0000313" key="8">
    <source>
        <dbReference type="EMBL" id="QPJ66418.1"/>
    </source>
</evidence>
<dbReference type="GO" id="GO:0009378">
    <property type="term" value="F:four-way junction helicase activity"/>
    <property type="evidence" value="ECO:0007669"/>
    <property type="project" value="InterPro"/>
</dbReference>
<sequence length="196" mass="21328">MIARLSGILTLRSPERLVIDVNGVGYLVHSPLSTFYELPAQGQSVTLNIYTHVSDQAMKLFGFLSDEEQTLFENLISVNKVGPKLALAILSGMDPEKLIGAIQANDVALLSRIPGVGKKTAERLALEMRDKLPKMDIVANAEASVSHESEALRDALSALTNLGYRKADAEIALKRLSEQGDKDLETLIKESLNLLS</sequence>
<dbReference type="GO" id="GO:0006281">
    <property type="term" value="P:DNA repair"/>
    <property type="evidence" value="ECO:0007669"/>
    <property type="project" value="UniProtKB-UniRule"/>
</dbReference>
<dbReference type="GO" id="GO:0009379">
    <property type="term" value="C:Holliday junction helicase complex"/>
    <property type="evidence" value="ECO:0007669"/>
    <property type="project" value="InterPro"/>
</dbReference>
<dbReference type="SUPFAM" id="SSF46929">
    <property type="entry name" value="DNA helicase RuvA subunit, C-terminal domain"/>
    <property type="match status" value="1"/>
</dbReference>
<evidence type="ECO:0000259" key="7">
    <source>
        <dbReference type="SMART" id="SM00278"/>
    </source>
</evidence>
<dbReference type="InterPro" id="IPR003583">
    <property type="entry name" value="Hlx-hairpin-Hlx_DNA-bd_motif"/>
</dbReference>
<evidence type="ECO:0000313" key="9">
    <source>
        <dbReference type="Proteomes" id="UP000594464"/>
    </source>
</evidence>
<dbReference type="GO" id="GO:0048476">
    <property type="term" value="C:Holliday junction resolvase complex"/>
    <property type="evidence" value="ECO:0007669"/>
    <property type="project" value="UniProtKB-UniRule"/>
</dbReference>
<feature type="region of interest" description="Domain III" evidence="6">
    <location>
        <begin position="149"/>
        <end position="196"/>
    </location>
</feature>
<evidence type="ECO:0000256" key="5">
    <source>
        <dbReference type="ARBA" id="ARBA00023204"/>
    </source>
</evidence>
<keyword evidence="1 6" id="KW-0963">Cytoplasm</keyword>
<dbReference type="Gene3D" id="1.10.8.10">
    <property type="entry name" value="DNA helicase RuvA subunit, C-terminal domain"/>
    <property type="match status" value="1"/>
</dbReference>
<dbReference type="SMART" id="SM00278">
    <property type="entry name" value="HhH1"/>
    <property type="match status" value="2"/>
</dbReference>
<dbReference type="Proteomes" id="UP000594464">
    <property type="component" value="Chromosome"/>
</dbReference>
<dbReference type="HAMAP" id="MF_00031">
    <property type="entry name" value="DNA_HJ_migration_RuvA"/>
    <property type="match status" value="1"/>
</dbReference>
<dbReference type="GO" id="GO:0000400">
    <property type="term" value="F:four-way junction DNA binding"/>
    <property type="evidence" value="ECO:0007669"/>
    <property type="project" value="UniProtKB-UniRule"/>
</dbReference>
<comment type="caution">
    <text evidence="6">Lacks conserved residue(s) required for the propagation of feature annotation.</text>
</comment>
<dbReference type="InterPro" id="IPR000085">
    <property type="entry name" value="RuvA"/>
</dbReference>
<keyword evidence="3 6" id="KW-0238">DNA-binding</keyword>
<protein>
    <recommendedName>
        <fullName evidence="6">Holliday junction branch migration complex subunit RuvA</fullName>
    </recommendedName>
</protein>
<dbReference type="InterPro" id="IPR012340">
    <property type="entry name" value="NA-bd_OB-fold"/>
</dbReference>
<keyword evidence="5 6" id="KW-0234">DNA repair</keyword>
<evidence type="ECO:0000256" key="6">
    <source>
        <dbReference type="HAMAP-Rule" id="MF_00031"/>
    </source>
</evidence>
<dbReference type="Gene3D" id="2.40.50.140">
    <property type="entry name" value="Nucleic acid-binding proteins"/>
    <property type="match status" value="1"/>
</dbReference>
<organism evidence="8 9">
    <name type="scientific">Candidatus Nitrohelix vancouverensis</name>
    <dbReference type="NCBI Taxonomy" id="2705534"/>
    <lineage>
        <taxon>Bacteria</taxon>
        <taxon>Pseudomonadati</taxon>
        <taxon>Nitrospinota/Tectimicrobiota group</taxon>
        <taxon>Nitrospinota</taxon>
        <taxon>Nitrospinia</taxon>
        <taxon>Nitrospinales</taxon>
        <taxon>Nitrospinaceae</taxon>
        <taxon>Candidatus Nitrohelix</taxon>
    </lineage>
</organism>
<dbReference type="GO" id="GO:0005524">
    <property type="term" value="F:ATP binding"/>
    <property type="evidence" value="ECO:0007669"/>
    <property type="project" value="InterPro"/>
</dbReference>
<evidence type="ECO:0000256" key="2">
    <source>
        <dbReference type="ARBA" id="ARBA00022763"/>
    </source>
</evidence>
<feature type="domain" description="Helix-hairpin-helix DNA-binding motif class 1" evidence="7">
    <location>
        <begin position="108"/>
        <end position="127"/>
    </location>
</feature>
<dbReference type="AlphaFoldDB" id="A0A7T0C4L3"/>
<dbReference type="Pfam" id="PF07499">
    <property type="entry name" value="RuvA_C"/>
    <property type="match status" value="1"/>
</dbReference>
<dbReference type="Gene3D" id="1.10.150.20">
    <property type="entry name" value="5' to 3' exonuclease, C-terminal subdomain"/>
    <property type="match status" value="1"/>
</dbReference>
<comment type="similarity">
    <text evidence="6">Belongs to the RuvA family.</text>
</comment>
<proteinExistence type="inferred from homology"/>
<reference evidence="9" key="1">
    <citation type="submission" date="2020-02" db="EMBL/GenBank/DDBJ databases">
        <title>Genomic and physiological characterization of two novel Nitrospinaceae genera.</title>
        <authorList>
            <person name="Mueller A.J."/>
            <person name="Jung M.-Y."/>
            <person name="Strachan C.R."/>
            <person name="Herbold C.W."/>
            <person name="Kirkegaard R.H."/>
            <person name="Daims H."/>
        </authorList>
    </citation>
    <scope>NUCLEOTIDE SEQUENCE [LARGE SCALE GENOMIC DNA]</scope>
</reference>
<dbReference type="InterPro" id="IPR036267">
    <property type="entry name" value="RuvA_C_sf"/>
</dbReference>
<dbReference type="InterPro" id="IPR011114">
    <property type="entry name" value="RuvA_C"/>
</dbReference>
<dbReference type="SUPFAM" id="SSF50249">
    <property type="entry name" value="Nucleic acid-binding proteins"/>
    <property type="match status" value="1"/>
</dbReference>
<dbReference type="InterPro" id="IPR013849">
    <property type="entry name" value="DNA_helicase_Holl-junc_RuvA_I"/>
</dbReference>
<feature type="region of interest" description="Domain I" evidence="6">
    <location>
        <begin position="1"/>
        <end position="64"/>
    </location>
</feature>
<keyword evidence="2 6" id="KW-0227">DNA damage</keyword>
<gene>
    <name evidence="6 8" type="primary">ruvA</name>
    <name evidence="8" type="ORF">G3M78_13840</name>
</gene>
<keyword evidence="4 6" id="KW-0233">DNA recombination</keyword>
<comment type="domain">
    <text evidence="6">Has three domains with a flexible linker between the domains II and III and assumes an 'L' shape. Domain III is highly mobile and contacts RuvB.</text>
</comment>
<evidence type="ECO:0000256" key="1">
    <source>
        <dbReference type="ARBA" id="ARBA00022490"/>
    </source>
</evidence>
<dbReference type="GO" id="GO:0006310">
    <property type="term" value="P:DNA recombination"/>
    <property type="evidence" value="ECO:0007669"/>
    <property type="project" value="UniProtKB-UniRule"/>
</dbReference>
<dbReference type="NCBIfam" id="TIGR00084">
    <property type="entry name" value="ruvA"/>
    <property type="match status" value="1"/>
</dbReference>
<comment type="subcellular location">
    <subcellularLocation>
        <location evidence="6">Cytoplasm</location>
    </subcellularLocation>
</comment>
<dbReference type="SUPFAM" id="SSF47781">
    <property type="entry name" value="RuvA domain 2-like"/>
    <property type="match status" value="1"/>
</dbReference>
<dbReference type="GO" id="GO:0005737">
    <property type="term" value="C:cytoplasm"/>
    <property type="evidence" value="ECO:0007669"/>
    <property type="project" value="UniProtKB-SubCell"/>
</dbReference>
<dbReference type="CDD" id="cd14332">
    <property type="entry name" value="UBA_RuvA_C"/>
    <property type="match status" value="1"/>
</dbReference>
<dbReference type="KEGG" id="nva:G3M78_13840"/>
<comment type="subunit">
    <text evidence="6">Homotetramer. Forms an RuvA(8)-RuvB(12)-Holliday junction (HJ) complex. HJ DNA is sandwiched between 2 RuvA tetramers; dsDNA enters through RuvA and exits via RuvB. An RuvB hexamer assembles on each DNA strand where it exits the tetramer. Each RuvB hexamer is contacted by two RuvA subunits (via domain III) on 2 adjacent RuvB subunits; this complex drives branch migration. In the full resolvosome a probable DNA-RuvA(4)-RuvB(12)-RuvC(2) complex forms which resolves the HJ.</text>
</comment>